<sequence length="434" mass="46354">MSTITRLRSSAPDFEATLKKLLAFDAEQDDAIEAATARILQRVRHEGDAALLELTNQFDQVNASNVAALEIPAEQWRQALTSLPSSQRQALEVAAERVRAYHQHQRQESWSYVEQDGTRLGQQITPLDRVGLYVPGGKAAYPSSVLMNAIPAKVAGVSEIIMVTPTPHGQRNAMVLAAAAIAGVDRCFAIGGAQAVGALAYGTESVPAVDKIVGPGNAYVAAAKRRVFGTVGIDMIAGPSEILIICDGKTLADWIAMDLFSQAEHDELAQAILLCPDAQYLDAVEASITRLLPTMPRADIIRTSLRDRGALIQVRDLAEACAISNRIAPEHLEVSTEQPEQWLPSLRHAGAIFMGSHSSEALGDYCAGPNHVLPTSRTARFSSPLGVYDFQKRSSLIHVSAAGAQTLGKIANELALGEGLPAHAASASFRLTGK</sequence>
<dbReference type="GO" id="GO:0051287">
    <property type="term" value="F:NAD binding"/>
    <property type="evidence" value="ECO:0007669"/>
    <property type="project" value="InterPro"/>
</dbReference>
<feature type="binding site" evidence="13 16">
    <location>
        <position position="217"/>
    </location>
    <ligand>
        <name>NAD(+)</name>
        <dbReference type="ChEBI" id="CHEBI:57540"/>
    </ligand>
</feature>
<dbReference type="PANTHER" id="PTHR21256:SF2">
    <property type="entry name" value="HISTIDINE BIOSYNTHESIS TRIFUNCTIONAL PROTEIN"/>
    <property type="match status" value="1"/>
</dbReference>
<evidence type="ECO:0000256" key="5">
    <source>
        <dbReference type="ARBA" id="ARBA00016531"/>
    </source>
</evidence>
<evidence type="ECO:0000256" key="14">
    <source>
        <dbReference type="PIRNR" id="PIRNR000099"/>
    </source>
</evidence>
<gene>
    <name evidence="13 20" type="primary">hisD</name>
    <name evidence="20" type="ORF">KZZ10_04430</name>
</gene>
<dbReference type="RefSeq" id="WP_259660298.1">
    <property type="nucleotide sequence ID" value="NZ_JAHXRI010000006.1"/>
</dbReference>
<dbReference type="Gene3D" id="3.40.50.1980">
    <property type="entry name" value="Nitrogenase molybdenum iron protein domain"/>
    <property type="match status" value="2"/>
</dbReference>
<evidence type="ECO:0000256" key="17">
    <source>
        <dbReference type="PIRSR" id="PIRSR000099-3"/>
    </source>
</evidence>
<feature type="binding site" evidence="13 18">
    <location>
        <position position="265"/>
    </location>
    <ligand>
        <name>Zn(2+)</name>
        <dbReference type="ChEBI" id="CHEBI:29105"/>
    </ligand>
</feature>
<keyword evidence="8 13" id="KW-0862">Zinc</keyword>
<feature type="binding site" evidence="13 17">
    <location>
        <position position="240"/>
    </location>
    <ligand>
        <name>substrate</name>
    </ligand>
</feature>
<feature type="binding site" evidence="13 17">
    <location>
        <position position="423"/>
    </location>
    <ligand>
        <name>substrate</name>
    </ligand>
</feature>
<feature type="binding site" evidence="13 16">
    <location>
        <position position="133"/>
    </location>
    <ligand>
        <name>NAD(+)</name>
        <dbReference type="ChEBI" id="CHEBI:57540"/>
    </ligand>
</feature>
<organism evidence="20 21">
    <name type="scientific">Zwartia hollandica</name>
    <dbReference type="NCBI Taxonomy" id="324606"/>
    <lineage>
        <taxon>Bacteria</taxon>
        <taxon>Pseudomonadati</taxon>
        <taxon>Pseudomonadota</taxon>
        <taxon>Betaproteobacteria</taxon>
        <taxon>Burkholderiales</taxon>
        <taxon>Alcaligenaceae</taxon>
        <taxon>Zwartia</taxon>
    </lineage>
</organism>
<dbReference type="PRINTS" id="PR00083">
    <property type="entry name" value="HOLDHDRGNASE"/>
</dbReference>
<evidence type="ECO:0000313" key="20">
    <source>
        <dbReference type="EMBL" id="MBZ1349885.1"/>
    </source>
</evidence>
<feature type="binding site" evidence="13 18">
    <location>
        <position position="423"/>
    </location>
    <ligand>
        <name>Zn(2+)</name>
        <dbReference type="ChEBI" id="CHEBI:29105"/>
    </ligand>
</feature>
<proteinExistence type="inferred from homology"/>
<feature type="active site" description="Proton acceptor" evidence="13 15">
    <location>
        <position position="331"/>
    </location>
</feature>
<evidence type="ECO:0000256" key="8">
    <source>
        <dbReference type="ARBA" id="ARBA00022833"/>
    </source>
</evidence>
<evidence type="ECO:0000256" key="11">
    <source>
        <dbReference type="ARBA" id="ARBA00023102"/>
    </source>
</evidence>
<keyword evidence="9 13" id="KW-0560">Oxidoreductase</keyword>
<dbReference type="SUPFAM" id="SSF53720">
    <property type="entry name" value="ALDH-like"/>
    <property type="match status" value="1"/>
</dbReference>
<keyword evidence="7 13" id="KW-0479">Metal-binding</keyword>
<protein>
    <recommendedName>
        <fullName evidence="5 13">Histidinol dehydrogenase</fullName>
        <shortName evidence="13">HDH</shortName>
        <ecNumber evidence="4 13">1.1.1.23</ecNumber>
    </recommendedName>
</protein>
<dbReference type="PANTHER" id="PTHR21256">
    <property type="entry name" value="HISTIDINOL DEHYDROGENASE HDH"/>
    <property type="match status" value="1"/>
</dbReference>
<evidence type="ECO:0000256" key="16">
    <source>
        <dbReference type="PIRSR" id="PIRSR000099-2"/>
    </source>
</evidence>
<feature type="binding site" evidence="13 17">
    <location>
        <position position="265"/>
    </location>
    <ligand>
        <name>substrate</name>
    </ligand>
</feature>
<dbReference type="GO" id="GO:0004399">
    <property type="term" value="F:histidinol dehydrogenase activity"/>
    <property type="evidence" value="ECO:0007669"/>
    <property type="project" value="UniProtKB-UniRule"/>
</dbReference>
<dbReference type="InterPro" id="IPR001692">
    <property type="entry name" value="Histidinol_DH_CS"/>
</dbReference>
<evidence type="ECO:0000313" key="21">
    <source>
        <dbReference type="Proteomes" id="UP000739565"/>
    </source>
</evidence>
<keyword evidence="10 13" id="KW-0520">NAD</keyword>
<feature type="binding site" evidence="13 17">
    <location>
        <position position="331"/>
    </location>
    <ligand>
        <name>substrate</name>
    </ligand>
</feature>
<comment type="cofactor">
    <cofactor evidence="13 18">
        <name>Zn(2+)</name>
        <dbReference type="ChEBI" id="CHEBI:29105"/>
    </cofactor>
    <text evidence="13 18">Binds 1 zinc ion per subunit.</text>
</comment>
<feature type="binding site" evidence="13 16">
    <location>
        <position position="194"/>
    </location>
    <ligand>
        <name>NAD(+)</name>
        <dbReference type="ChEBI" id="CHEBI:57540"/>
    </ligand>
</feature>
<feature type="binding site" evidence="13 18">
    <location>
        <position position="364"/>
    </location>
    <ligand>
        <name>Zn(2+)</name>
        <dbReference type="ChEBI" id="CHEBI:29105"/>
    </ligand>
</feature>
<dbReference type="GO" id="GO:0000105">
    <property type="term" value="P:L-histidine biosynthetic process"/>
    <property type="evidence" value="ECO:0007669"/>
    <property type="project" value="UniProtKB-UniRule"/>
</dbReference>
<feature type="binding site" evidence="13 17">
    <location>
        <position position="418"/>
    </location>
    <ligand>
        <name>substrate</name>
    </ligand>
</feature>
<evidence type="ECO:0000256" key="2">
    <source>
        <dbReference type="ARBA" id="ARBA00004940"/>
    </source>
</evidence>
<dbReference type="EMBL" id="JAHXRI010000006">
    <property type="protein sequence ID" value="MBZ1349885.1"/>
    <property type="molecule type" value="Genomic_DNA"/>
</dbReference>
<comment type="pathway">
    <text evidence="2 13">Amino-acid biosynthesis; L-histidine biosynthesis; L-histidine from 5-phospho-alpha-D-ribose 1-diphosphate: step 9/9.</text>
</comment>
<keyword evidence="11 13" id="KW-0368">Histidine biosynthesis</keyword>
<evidence type="ECO:0000256" key="10">
    <source>
        <dbReference type="ARBA" id="ARBA00023027"/>
    </source>
</evidence>
<comment type="function">
    <text evidence="1 13">Catalyzes the sequential NAD-dependent oxidations of L-histidinol to L-histidinaldehyde and then to L-histidine.</text>
</comment>
<evidence type="ECO:0000256" key="3">
    <source>
        <dbReference type="ARBA" id="ARBA00010178"/>
    </source>
</evidence>
<keyword evidence="6 13" id="KW-0028">Amino-acid biosynthesis</keyword>
<feature type="binding site" evidence="13 18">
    <location>
        <position position="262"/>
    </location>
    <ligand>
        <name>Zn(2+)</name>
        <dbReference type="ChEBI" id="CHEBI:29105"/>
    </ligand>
</feature>
<dbReference type="PROSITE" id="PS00611">
    <property type="entry name" value="HISOL_DEHYDROGENASE"/>
    <property type="match status" value="1"/>
</dbReference>
<dbReference type="AlphaFoldDB" id="A0A953N781"/>
<evidence type="ECO:0000256" key="19">
    <source>
        <dbReference type="RuleBase" id="RU004175"/>
    </source>
</evidence>
<dbReference type="Proteomes" id="UP000739565">
    <property type="component" value="Unassembled WGS sequence"/>
</dbReference>
<keyword evidence="21" id="KW-1185">Reference proteome</keyword>
<accession>A0A953N781</accession>
<dbReference type="FunFam" id="3.40.50.1980:FF:000026">
    <property type="entry name" value="Histidinol dehydrogenase"/>
    <property type="match status" value="1"/>
</dbReference>
<dbReference type="NCBIfam" id="TIGR00069">
    <property type="entry name" value="hisD"/>
    <property type="match status" value="1"/>
</dbReference>
<evidence type="ECO:0000256" key="12">
    <source>
        <dbReference type="ARBA" id="ARBA00049489"/>
    </source>
</evidence>
<dbReference type="FunFam" id="3.40.50.1980:FF:000010">
    <property type="entry name" value="Histidinol dehydrogenase"/>
    <property type="match status" value="1"/>
</dbReference>
<dbReference type="Gene3D" id="1.20.5.1300">
    <property type="match status" value="1"/>
</dbReference>
<evidence type="ECO:0000256" key="7">
    <source>
        <dbReference type="ARBA" id="ARBA00022723"/>
    </source>
</evidence>
<evidence type="ECO:0000256" key="4">
    <source>
        <dbReference type="ARBA" id="ARBA00012965"/>
    </source>
</evidence>
<evidence type="ECO:0000256" key="1">
    <source>
        <dbReference type="ARBA" id="ARBA00003850"/>
    </source>
</evidence>
<reference evidence="20" key="1">
    <citation type="submission" date="2021-07" db="EMBL/GenBank/DDBJ databases">
        <title>New genus and species of the family Alcaligenaceae.</title>
        <authorList>
            <person name="Hahn M.W."/>
        </authorList>
    </citation>
    <scope>NUCLEOTIDE SEQUENCE</scope>
    <source>
        <strain evidence="20">LF4-65</strain>
    </source>
</reference>
<evidence type="ECO:0000256" key="6">
    <source>
        <dbReference type="ARBA" id="ARBA00022605"/>
    </source>
</evidence>
<dbReference type="HAMAP" id="MF_01024">
    <property type="entry name" value="HisD"/>
    <property type="match status" value="1"/>
</dbReference>
<evidence type="ECO:0000256" key="15">
    <source>
        <dbReference type="PIRSR" id="PIRSR000099-1"/>
    </source>
</evidence>
<comment type="catalytic activity">
    <reaction evidence="12 13">
        <text>L-histidinol + 2 NAD(+) + H2O = L-histidine + 2 NADH + 3 H(+)</text>
        <dbReference type="Rhea" id="RHEA:20641"/>
        <dbReference type="ChEBI" id="CHEBI:15377"/>
        <dbReference type="ChEBI" id="CHEBI:15378"/>
        <dbReference type="ChEBI" id="CHEBI:57540"/>
        <dbReference type="ChEBI" id="CHEBI:57595"/>
        <dbReference type="ChEBI" id="CHEBI:57699"/>
        <dbReference type="ChEBI" id="CHEBI:57945"/>
        <dbReference type="EC" id="1.1.1.23"/>
    </reaction>
</comment>
<feature type="active site" description="Proton acceptor" evidence="13 15">
    <location>
        <position position="330"/>
    </location>
</feature>
<dbReference type="GO" id="GO:0005829">
    <property type="term" value="C:cytosol"/>
    <property type="evidence" value="ECO:0007669"/>
    <property type="project" value="TreeGrafter"/>
</dbReference>
<dbReference type="Pfam" id="PF00815">
    <property type="entry name" value="Histidinol_dh"/>
    <property type="match status" value="1"/>
</dbReference>
<dbReference type="CDD" id="cd06572">
    <property type="entry name" value="Histidinol_dh"/>
    <property type="match status" value="1"/>
</dbReference>
<dbReference type="PIRSF" id="PIRSF000099">
    <property type="entry name" value="Histidinol_dh"/>
    <property type="match status" value="1"/>
</dbReference>
<dbReference type="InterPro" id="IPR022695">
    <property type="entry name" value="Histidinol_DH_monofunct"/>
</dbReference>
<dbReference type="InterPro" id="IPR016161">
    <property type="entry name" value="Ald_DH/histidinol_DH"/>
</dbReference>
<feature type="binding site" evidence="13 17">
    <location>
        <position position="262"/>
    </location>
    <ligand>
        <name>substrate</name>
    </ligand>
</feature>
<evidence type="ECO:0000256" key="9">
    <source>
        <dbReference type="ARBA" id="ARBA00023002"/>
    </source>
</evidence>
<feature type="binding site" evidence="13 17">
    <location>
        <position position="364"/>
    </location>
    <ligand>
        <name>substrate</name>
    </ligand>
</feature>
<comment type="similarity">
    <text evidence="3 13 14 19">Belongs to the histidinol dehydrogenase family.</text>
</comment>
<evidence type="ECO:0000256" key="13">
    <source>
        <dbReference type="HAMAP-Rule" id="MF_01024"/>
    </source>
</evidence>
<name>A0A953N781_9BURK</name>
<dbReference type="GO" id="GO:0008270">
    <property type="term" value="F:zinc ion binding"/>
    <property type="evidence" value="ECO:0007669"/>
    <property type="project" value="UniProtKB-UniRule"/>
</dbReference>
<evidence type="ECO:0000256" key="18">
    <source>
        <dbReference type="PIRSR" id="PIRSR000099-4"/>
    </source>
</evidence>
<comment type="caution">
    <text evidence="20">The sequence shown here is derived from an EMBL/GenBank/DDBJ whole genome shotgun (WGS) entry which is preliminary data.</text>
</comment>
<dbReference type="InterPro" id="IPR012131">
    <property type="entry name" value="Hstdl_DH"/>
</dbReference>
<dbReference type="EC" id="1.1.1.23" evidence="4 13"/>